<organism evidence="2 3">
    <name type="scientific">Pythium oligandrum</name>
    <name type="common">Mycoparasitic fungus</name>
    <dbReference type="NCBI Taxonomy" id="41045"/>
    <lineage>
        <taxon>Eukaryota</taxon>
        <taxon>Sar</taxon>
        <taxon>Stramenopiles</taxon>
        <taxon>Oomycota</taxon>
        <taxon>Peronosporomycetes</taxon>
        <taxon>Pythiales</taxon>
        <taxon>Pythiaceae</taxon>
        <taxon>Pythium</taxon>
    </lineage>
</organism>
<keyword evidence="3" id="KW-1185">Reference proteome</keyword>
<reference evidence="2" key="1">
    <citation type="submission" date="2019-03" db="EMBL/GenBank/DDBJ databases">
        <title>Long read genome sequence of the mycoparasitic Pythium oligandrum ATCC 38472 isolated from sugarbeet rhizosphere.</title>
        <authorList>
            <person name="Gaulin E."/>
        </authorList>
    </citation>
    <scope>NUCLEOTIDE SEQUENCE</scope>
    <source>
        <strain evidence="2">ATCC 38472_TT</strain>
    </source>
</reference>
<name>A0A8K1C9W2_PYTOL</name>
<comment type="caution">
    <text evidence="2">The sequence shown here is derived from an EMBL/GenBank/DDBJ whole genome shotgun (WGS) entry which is preliminary data.</text>
</comment>
<dbReference type="AlphaFoldDB" id="A0A8K1C9W2"/>
<dbReference type="EMBL" id="SPLM01000110">
    <property type="protein sequence ID" value="TMW58838.1"/>
    <property type="molecule type" value="Genomic_DNA"/>
</dbReference>
<feature type="region of interest" description="Disordered" evidence="1">
    <location>
        <begin position="1"/>
        <end position="20"/>
    </location>
</feature>
<feature type="region of interest" description="Disordered" evidence="1">
    <location>
        <begin position="210"/>
        <end position="244"/>
    </location>
</feature>
<dbReference type="Proteomes" id="UP000794436">
    <property type="component" value="Unassembled WGS sequence"/>
</dbReference>
<protein>
    <submittedName>
        <fullName evidence="2">Uncharacterized protein</fullName>
    </submittedName>
</protein>
<evidence type="ECO:0000256" key="1">
    <source>
        <dbReference type="SAM" id="MobiDB-lite"/>
    </source>
</evidence>
<proteinExistence type="predicted"/>
<evidence type="ECO:0000313" key="2">
    <source>
        <dbReference type="EMBL" id="TMW58838.1"/>
    </source>
</evidence>
<feature type="compositionally biased region" description="Basic and acidic residues" evidence="1">
    <location>
        <begin position="210"/>
        <end position="228"/>
    </location>
</feature>
<evidence type="ECO:0000313" key="3">
    <source>
        <dbReference type="Proteomes" id="UP000794436"/>
    </source>
</evidence>
<accession>A0A8K1C9W2</accession>
<sequence length="244" mass="27304">MVTHPPTPATDKAAPGRPRILPKMTNRERAKYYRDKNQAYDRTLTEAVSDLHEQARQLGWKAQVLKELAAQNISSEASDRILAKVTPLLTQTDALQLNGFKNESVEYHGAWMHGDAQAPVMSLKLLVRGQYNRSGVEQVCEQIPKRREILELLSYSPVEYSCIVRFYCTPAGECVDEEVQVDFVPGLLQCVGSLELVERVIELLCGHHDHGSTSDRNSIRSSDDEASSHRPSMSPMGLDFILSP</sequence>
<gene>
    <name evidence="2" type="ORF">Poli38472_006983</name>
</gene>